<dbReference type="InterPro" id="IPR029021">
    <property type="entry name" value="Prot-tyrosine_phosphatase-like"/>
</dbReference>
<name>A0A507FCQ3_9FUNG</name>
<dbReference type="Proteomes" id="UP000320333">
    <property type="component" value="Unassembled WGS sequence"/>
</dbReference>
<dbReference type="OrthoDB" id="8048523at2759"/>
<evidence type="ECO:0000313" key="3">
    <source>
        <dbReference type="EMBL" id="TPX73058.1"/>
    </source>
</evidence>
<evidence type="ECO:0000313" key="4">
    <source>
        <dbReference type="Proteomes" id="UP000320333"/>
    </source>
</evidence>
<accession>A0A507FCQ3</accession>
<sequence>MSLRHSLIDHAQMPVRVLITDCPPSQELLEEVYLPVLAENRVQVLIRLCEPTYATAVLEAAGVRVIDTMAFTDGTPPPQPVLADYRTLIDTLVAATPDTKPTIAVHCVSGIGRAPIFAVIALVDAGVERIEAVEFVRMRRRGAFNKSQLEWIMDERNGLVRRKKPNLAFGGWGGSKVGTPTKTSSDSRNSMASVQSERTSVTSSATKKKNGFLGLFSKKG</sequence>
<organism evidence="3 4">
    <name type="scientific">Chytriomyces confervae</name>
    <dbReference type="NCBI Taxonomy" id="246404"/>
    <lineage>
        <taxon>Eukaryota</taxon>
        <taxon>Fungi</taxon>
        <taxon>Fungi incertae sedis</taxon>
        <taxon>Chytridiomycota</taxon>
        <taxon>Chytridiomycota incertae sedis</taxon>
        <taxon>Chytridiomycetes</taxon>
        <taxon>Chytridiales</taxon>
        <taxon>Chytriomycetaceae</taxon>
        <taxon>Chytriomyces</taxon>
    </lineage>
</organism>
<proteinExistence type="predicted"/>
<reference evidence="3 4" key="1">
    <citation type="journal article" date="2019" name="Sci. Rep.">
        <title>Comparative genomics of chytrid fungi reveal insights into the obligate biotrophic and pathogenic lifestyle of Synchytrium endobioticum.</title>
        <authorList>
            <person name="van de Vossenberg B.T.L.H."/>
            <person name="Warris S."/>
            <person name="Nguyen H.D.T."/>
            <person name="van Gent-Pelzer M.P.E."/>
            <person name="Joly D.L."/>
            <person name="van de Geest H.C."/>
            <person name="Bonants P.J.M."/>
            <person name="Smith D.S."/>
            <person name="Levesque C.A."/>
            <person name="van der Lee T.A.J."/>
        </authorList>
    </citation>
    <scope>NUCLEOTIDE SEQUENCE [LARGE SCALE GENOMIC DNA]</scope>
    <source>
        <strain evidence="3 4">CBS 675.73</strain>
    </source>
</reference>
<dbReference type="InterPro" id="IPR050561">
    <property type="entry name" value="PTP"/>
</dbReference>
<dbReference type="AlphaFoldDB" id="A0A507FCQ3"/>
<comment type="caution">
    <text evidence="3">The sequence shown here is derived from an EMBL/GenBank/DDBJ whole genome shotgun (WGS) entry which is preliminary data.</text>
</comment>
<keyword evidence="4" id="KW-1185">Reference proteome</keyword>
<dbReference type="EMBL" id="QEAP01000211">
    <property type="protein sequence ID" value="TPX73058.1"/>
    <property type="molecule type" value="Genomic_DNA"/>
</dbReference>
<feature type="compositionally biased region" description="Polar residues" evidence="1">
    <location>
        <begin position="178"/>
        <end position="205"/>
    </location>
</feature>
<protein>
    <recommendedName>
        <fullName evidence="2">Tyrosine specific protein phosphatases domain-containing protein</fullName>
    </recommendedName>
</protein>
<evidence type="ECO:0000256" key="1">
    <source>
        <dbReference type="SAM" id="MobiDB-lite"/>
    </source>
</evidence>
<feature type="domain" description="Tyrosine specific protein phosphatases" evidence="2">
    <location>
        <begin position="83"/>
        <end position="151"/>
    </location>
</feature>
<dbReference type="PANTHER" id="PTHR23339">
    <property type="entry name" value="TYROSINE SPECIFIC PROTEIN PHOSPHATASE AND DUAL SPECIFICITY PROTEIN PHOSPHATASE"/>
    <property type="match status" value="1"/>
</dbReference>
<dbReference type="InterPro" id="IPR000387">
    <property type="entry name" value="Tyr_Pase_dom"/>
</dbReference>
<dbReference type="STRING" id="246404.A0A507FCQ3"/>
<dbReference type="Gene3D" id="3.90.190.10">
    <property type="entry name" value="Protein tyrosine phosphatase superfamily"/>
    <property type="match status" value="1"/>
</dbReference>
<dbReference type="PROSITE" id="PS50056">
    <property type="entry name" value="TYR_PHOSPHATASE_2"/>
    <property type="match status" value="1"/>
</dbReference>
<feature type="region of interest" description="Disordered" evidence="1">
    <location>
        <begin position="171"/>
        <end position="205"/>
    </location>
</feature>
<gene>
    <name evidence="3" type="ORF">CcCBS67573_g05671</name>
</gene>
<dbReference type="SUPFAM" id="SSF52799">
    <property type="entry name" value="(Phosphotyrosine protein) phosphatases II"/>
    <property type="match status" value="1"/>
</dbReference>
<evidence type="ECO:0000259" key="2">
    <source>
        <dbReference type="PROSITE" id="PS50056"/>
    </source>
</evidence>